<feature type="transmembrane region" description="Helical" evidence="1">
    <location>
        <begin position="108"/>
        <end position="133"/>
    </location>
</feature>
<accession>A0A6N8SBR8</accession>
<dbReference type="OrthoDB" id="5396182at2"/>
<dbReference type="Pfam" id="PF11026">
    <property type="entry name" value="DUF2721"/>
    <property type="match status" value="1"/>
</dbReference>
<evidence type="ECO:0000313" key="3">
    <source>
        <dbReference type="Proteomes" id="UP000435802"/>
    </source>
</evidence>
<keyword evidence="1" id="KW-1133">Transmembrane helix</keyword>
<dbReference type="Proteomes" id="UP000435802">
    <property type="component" value="Unassembled WGS sequence"/>
</dbReference>
<proteinExistence type="predicted"/>
<keyword evidence="1" id="KW-0472">Membrane</keyword>
<organism evidence="2 3">
    <name type="scientific">Shinella kummerowiae</name>
    <dbReference type="NCBI Taxonomy" id="417745"/>
    <lineage>
        <taxon>Bacteria</taxon>
        <taxon>Pseudomonadati</taxon>
        <taxon>Pseudomonadota</taxon>
        <taxon>Alphaproteobacteria</taxon>
        <taxon>Hyphomicrobiales</taxon>
        <taxon>Rhizobiaceae</taxon>
        <taxon>Shinella</taxon>
    </lineage>
</organism>
<feature type="transmembrane region" description="Helical" evidence="1">
    <location>
        <begin position="12"/>
        <end position="34"/>
    </location>
</feature>
<sequence>MSTPPIISDLAVIVQTSLAPVFLLAGTAGFVSIYTTRLGKVSDRLNEIADRGQPQSPMLRLQLAYLRRRALALEAAVALGVVAGICTGGAILNLLAGALAVELRQENLFWYFGGAIVSLIGSLGAFLFELVVAGRNMLRQMRMDQDTVDEE</sequence>
<dbReference type="EMBL" id="WUMK01000005">
    <property type="protein sequence ID" value="MXN46359.1"/>
    <property type="molecule type" value="Genomic_DNA"/>
</dbReference>
<dbReference type="InterPro" id="IPR021279">
    <property type="entry name" value="DUF2721"/>
</dbReference>
<feature type="transmembrane region" description="Helical" evidence="1">
    <location>
        <begin position="70"/>
        <end position="96"/>
    </location>
</feature>
<keyword evidence="3" id="KW-1185">Reference proteome</keyword>
<dbReference type="RefSeq" id="WP_160859899.1">
    <property type="nucleotide sequence ID" value="NZ_WUMK01000005.1"/>
</dbReference>
<name>A0A6N8SBR8_9HYPH</name>
<protein>
    <submittedName>
        <fullName evidence="2">DUF2721 domain-containing protein</fullName>
    </submittedName>
</protein>
<dbReference type="AlphaFoldDB" id="A0A6N8SBR8"/>
<comment type="caution">
    <text evidence="2">The sequence shown here is derived from an EMBL/GenBank/DDBJ whole genome shotgun (WGS) entry which is preliminary data.</text>
</comment>
<keyword evidence="1" id="KW-0812">Transmembrane</keyword>
<reference evidence="2 3" key="1">
    <citation type="submission" date="2019-12" db="EMBL/GenBank/DDBJ databases">
        <title>Shinella kummerowiae sp. nov., a symbiotic bacterium isolated from root nodules of the herbal legume Kummerowia stipulacea.</title>
        <authorList>
            <person name="Gao J."/>
        </authorList>
    </citation>
    <scope>NUCLEOTIDE SEQUENCE [LARGE SCALE GENOMIC DNA]</scope>
    <source>
        <strain evidence="2 3">CCBAU 25048</strain>
    </source>
</reference>
<evidence type="ECO:0000313" key="2">
    <source>
        <dbReference type="EMBL" id="MXN46359.1"/>
    </source>
</evidence>
<evidence type="ECO:0000256" key="1">
    <source>
        <dbReference type="SAM" id="Phobius"/>
    </source>
</evidence>
<gene>
    <name evidence="2" type="ORF">GR138_14275</name>
</gene>